<protein>
    <recommendedName>
        <fullName evidence="3">TPR repeat protein</fullName>
    </recommendedName>
</protein>
<dbReference type="SUPFAM" id="SSF81901">
    <property type="entry name" value="HCP-like"/>
    <property type="match status" value="2"/>
</dbReference>
<keyword evidence="2" id="KW-0614">Plasmid</keyword>
<reference evidence="2" key="1">
    <citation type="submission" date="2010-02" db="EMBL/GenBank/DDBJ databases">
        <authorList>
            <person name="Genoscope - CEA"/>
        </authorList>
    </citation>
    <scope>NUCLEOTIDE SEQUENCE</scope>
    <source>
        <plasmid evidence="2">VIBNI_pA</plasmid>
    </source>
</reference>
<organism evidence="2">
    <name type="scientific">Vibrio nigripulchritudo</name>
    <dbReference type="NCBI Taxonomy" id="28173"/>
    <lineage>
        <taxon>Bacteria</taxon>
        <taxon>Pseudomonadati</taxon>
        <taxon>Pseudomonadota</taxon>
        <taxon>Gammaproteobacteria</taxon>
        <taxon>Vibrionales</taxon>
        <taxon>Vibrionaceae</taxon>
        <taxon>Vibrio</taxon>
    </lineage>
</organism>
<dbReference type="PROSITE" id="PS50005">
    <property type="entry name" value="TPR"/>
    <property type="match status" value="2"/>
</dbReference>
<dbReference type="AlphaFoldDB" id="A0A9P1JL93"/>
<dbReference type="InterPro" id="IPR011990">
    <property type="entry name" value="TPR-like_helical_dom_sf"/>
</dbReference>
<dbReference type="PANTHER" id="PTHR12558">
    <property type="entry name" value="CELL DIVISION CYCLE 16,23,27"/>
    <property type="match status" value="1"/>
</dbReference>
<gene>
    <name evidence="2" type="ORF">VIBNI_0042</name>
</gene>
<feature type="repeat" description="TPR" evidence="1">
    <location>
        <begin position="419"/>
        <end position="452"/>
    </location>
</feature>
<accession>A0A9P1JL93</accession>
<evidence type="ECO:0000256" key="1">
    <source>
        <dbReference type="PROSITE-ProRule" id="PRU00339"/>
    </source>
</evidence>
<dbReference type="EMBL" id="FP893246">
    <property type="protein sequence ID" value="CBJ93090.1"/>
    <property type="molecule type" value="Genomic_DNA"/>
</dbReference>
<dbReference type="RefSeq" id="WP_013610231.1">
    <property type="nucleotide sequence ID" value="NC_015156.1"/>
</dbReference>
<dbReference type="InterPro" id="IPR019734">
    <property type="entry name" value="TPR_rpt"/>
</dbReference>
<name>A0A9P1JL93_9VIBR</name>
<evidence type="ECO:0008006" key="3">
    <source>
        <dbReference type="Google" id="ProtNLM"/>
    </source>
</evidence>
<keyword evidence="1" id="KW-0802">TPR repeat</keyword>
<dbReference type="Gene3D" id="1.25.40.10">
    <property type="entry name" value="Tetratricopeptide repeat domain"/>
    <property type="match status" value="3"/>
</dbReference>
<evidence type="ECO:0000313" key="2">
    <source>
        <dbReference type="EMBL" id="CBJ93090.1"/>
    </source>
</evidence>
<dbReference type="SMART" id="SM00028">
    <property type="entry name" value="TPR"/>
    <property type="match status" value="7"/>
</dbReference>
<dbReference type="PANTHER" id="PTHR12558:SF13">
    <property type="entry name" value="CELL DIVISION CYCLE PROTEIN 27 HOMOLOG"/>
    <property type="match status" value="1"/>
</dbReference>
<feature type="repeat" description="TPR" evidence="1">
    <location>
        <begin position="453"/>
        <end position="486"/>
    </location>
</feature>
<proteinExistence type="predicted"/>
<dbReference type="Pfam" id="PF13424">
    <property type="entry name" value="TPR_12"/>
    <property type="match status" value="1"/>
</dbReference>
<dbReference type="SUPFAM" id="SSF48452">
    <property type="entry name" value="TPR-like"/>
    <property type="match status" value="1"/>
</dbReference>
<geneLocation type="plasmid" evidence="2">
    <name>VIBNI_pA</name>
</geneLocation>
<sequence>MDPEYQTIVDFLIRQQYERAIRYIEERIKAITHHYSPNSTADLGQLYYFHAKAHYLAAHHREAFASIKASLECETTVDNTSFYGHMLLDFDAPRDALVQFLKSEELGRNDEWLYNSLATVYGLLERPKEALVYLKKSRAIDDSDPWLDLQEGYMDNALGQYQHALEMFFRYLEKSGEINDAFVYGIGYSNYHLGDLTQSLNWLSRLDLIEQSHYAFSILSLKLRIYHDQERDDDIIRTLASLSSVENLCAFLDVIDTVYYVELFIQALNLYPVASDEQKVVQHLNLALAHQYIRQREACVSLLDSIAPLVDNTSFHYLTLGIRYGDVFQHEKALSILNDCHDLCVDSKEQLMLFRGLSWNYSKINEHNLALQYCQKVLTLAPSEAGSYLELAVVLSALGRHQEALDSNLKALDLGEDSFRGYNNTGWSYQQLEQFDKAIEWYMKALTFEKNLDDLYSELGFCHMRRHEYASAFHYFRCCLDSQPRQYIHDNVLGYLEMLLDQFASVIEDHVECLTLYEDVAELCFRLDLYQYGVTVVGFAFYHEGVDTYRMLVLLGYFYNKLGEFEKAYNVHCALLEAYRKEDFGDDYPFVMLNFGVSQAYCADRESACASFQNALDCVSEHQRHSFVQAVIDCYQSRQWEGAYSDLPDLKKASARASEA</sequence>